<dbReference type="RefSeq" id="WP_238350551.1">
    <property type="nucleotide sequence ID" value="NZ_JAASRO010000001.1"/>
</dbReference>
<keyword evidence="2" id="KW-1185">Reference proteome</keyword>
<organism evidence="1 2">
    <name type="scientific">Kribbella shirazensis</name>
    <dbReference type="NCBI Taxonomy" id="1105143"/>
    <lineage>
        <taxon>Bacteria</taxon>
        <taxon>Bacillati</taxon>
        <taxon>Actinomycetota</taxon>
        <taxon>Actinomycetes</taxon>
        <taxon>Propionibacteriales</taxon>
        <taxon>Kribbellaceae</taxon>
        <taxon>Kribbella</taxon>
    </lineage>
</organism>
<comment type="caution">
    <text evidence="1">The sequence shown here is derived from an EMBL/GenBank/DDBJ whole genome shotgun (WGS) entry which is preliminary data.</text>
</comment>
<dbReference type="AlphaFoldDB" id="A0A7X5VHH0"/>
<dbReference type="EMBL" id="JAASRO010000001">
    <property type="protein sequence ID" value="NIK61288.1"/>
    <property type="molecule type" value="Genomic_DNA"/>
</dbReference>
<dbReference type="Proteomes" id="UP000555407">
    <property type="component" value="Unassembled WGS sequence"/>
</dbReference>
<protein>
    <submittedName>
        <fullName evidence="1">Uncharacterized protein</fullName>
    </submittedName>
</protein>
<sequence length="197" mass="21693">MRETERRVRHIEVIMDDDPTSTVIGMPAVALGGQCSSFDLISCVACHSFQCGKNVGWTAVLICFETRQCERSALGLADIPHRRDAVSLHRTRWPVDVCGRRDDPNAGCSTYHAAAPALPLSPSSDPRSVRQLQFDQDNIPEGLPVENCCCIEPAHPLTVRPLPLHVGIDSSPEIRDRHPNAVHRAVRPQHVDRLTGA</sequence>
<name>A0A7X5VHH0_9ACTN</name>
<accession>A0A7X5VHH0</accession>
<evidence type="ECO:0000313" key="1">
    <source>
        <dbReference type="EMBL" id="NIK61288.1"/>
    </source>
</evidence>
<gene>
    <name evidence="1" type="ORF">BJY22_007005</name>
</gene>
<reference evidence="1 2" key="1">
    <citation type="submission" date="2020-03" db="EMBL/GenBank/DDBJ databases">
        <title>Sequencing the genomes of 1000 actinobacteria strains.</title>
        <authorList>
            <person name="Klenk H.-P."/>
        </authorList>
    </citation>
    <scope>NUCLEOTIDE SEQUENCE [LARGE SCALE GENOMIC DNA]</scope>
    <source>
        <strain evidence="1 2">DSM 45490</strain>
    </source>
</reference>
<evidence type="ECO:0000313" key="2">
    <source>
        <dbReference type="Proteomes" id="UP000555407"/>
    </source>
</evidence>
<proteinExistence type="predicted"/>